<comment type="caution">
    <text evidence="7">The sequence shown here is derived from an EMBL/GenBank/DDBJ whole genome shotgun (WGS) entry which is preliminary data.</text>
</comment>
<reference evidence="8" key="1">
    <citation type="journal article" date="2019" name="Int. J. Syst. Evol. Microbiol.">
        <title>The Global Catalogue of Microorganisms (GCM) 10K type strain sequencing project: providing services to taxonomists for standard genome sequencing and annotation.</title>
        <authorList>
            <consortium name="The Broad Institute Genomics Platform"/>
            <consortium name="The Broad Institute Genome Sequencing Center for Infectious Disease"/>
            <person name="Wu L."/>
            <person name="Ma J."/>
        </authorList>
    </citation>
    <scope>NUCLEOTIDE SEQUENCE [LARGE SCALE GENOMIC DNA]</scope>
    <source>
        <strain evidence="8">JCM 17664</strain>
    </source>
</reference>
<dbReference type="InterPro" id="IPR018720">
    <property type="entry name" value="DUF2249"/>
</dbReference>
<dbReference type="Gene3D" id="1.20.120.520">
    <property type="entry name" value="nmb1532 protein domain like"/>
    <property type="match status" value="1"/>
</dbReference>
<evidence type="ECO:0000313" key="8">
    <source>
        <dbReference type="Proteomes" id="UP001501207"/>
    </source>
</evidence>
<evidence type="ECO:0008006" key="9">
    <source>
        <dbReference type="Google" id="ProtNLM"/>
    </source>
</evidence>
<dbReference type="InterPro" id="IPR012312">
    <property type="entry name" value="Hemerythrin-like"/>
</dbReference>
<dbReference type="Pfam" id="PF04405">
    <property type="entry name" value="ScdA_N"/>
    <property type="match status" value="1"/>
</dbReference>
<gene>
    <name evidence="7" type="ORF">GCM10023143_01890</name>
</gene>
<keyword evidence="8" id="KW-1185">Reference proteome</keyword>
<sequence length="314" mass="35496">MIITQTLDVTQIEPRLKHPTIFSHFDALEPGEGFCISNDHDPKPLYYQLLGERGNIFSWEYLENGPDLWRIRIAKNEAEEGEVTVGAIAAGDRRKAEVFRKMGIDYCCGGQKTLKAAVSEAGIPEERLRAALKEAEKTAPSGPVHDYDGWDLGFLADYIINIHHRYVKDNAEAITELALKVGRRHGDHHPELNILSERVHLFMDDLLQHMVKEERVLFPQIKRMAAGGNAGAVAPGLISNAVKMMEQEHTTSGDDLRFFRRITSDYSLPADACNAYAHLFEQMKAFEDDLIQHLHLENNILFPKAVKLEETWPA</sequence>
<evidence type="ECO:0000256" key="4">
    <source>
        <dbReference type="ARBA" id="ARBA00023004"/>
    </source>
</evidence>
<keyword evidence="2" id="KW-0963">Cytoplasm</keyword>
<keyword evidence="3" id="KW-0479">Metal-binding</keyword>
<comment type="subcellular location">
    <subcellularLocation>
        <location evidence="1">Cytoplasm</location>
    </subcellularLocation>
</comment>
<dbReference type="PANTHER" id="PTHR36438">
    <property type="entry name" value="IRON-SULFUR CLUSTER REPAIR PROTEIN YTFE"/>
    <property type="match status" value="1"/>
</dbReference>
<dbReference type="NCBIfam" id="TIGR03652">
    <property type="entry name" value="FeS_repair_RIC"/>
    <property type="match status" value="1"/>
</dbReference>
<evidence type="ECO:0000256" key="2">
    <source>
        <dbReference type="ARBA" id="ARBA00022490"/>
    </source>
</evidence>
<dbReference type="Proteomes" id="UP001501207">
    <property type="component" value="Unassembled WGS sequence"/>
</dbReference>
<evidence type="ECO:0000313" key="7">
    <source>
        <dbReference type="EMBL" id="GAA4300678.1"/>
    </source>
</evidence>
<protein>
    <recommendedName>
        <fullName evidence="9">Iron-sulfur cluster repair di-iron protein</fullName>
    </recommendedName>
</protein>
<keyword evidence="4" id="KW-0408">Iron</keyword>
<name>A0ABP8FD06_9BACT</name>
<evidence type="ECO:0000256" key="1">
    <source>
        <dbReference type="ARBA" id="ARBA00004496"/>
    </source>
</evidence>
<dbReference type="EMBL" id="BAABFN010000001">
    <property type="protein sequence ID" value="GAA4300678.1"/>
    <property type="molecule type" value="Genomic_DNA"/>
</dbReference>
<feature type="domain" description="DUF2249" evidence="6">
    <location>
        <begin position="6"/>
        <end position="75"/>
    </location>
</feature>
<dbReference type="InterPro" id="IPR019903">
    <property type="entry name" value="RIC_family"/>
</dbReference>
<dbReference type="RefSeq" id="WP_344973859.1">
    <property type="nucleotide sequence ID" value="NZ_BAABFN010000001.1"/>
</dbReference>
<evidence type="ECO:0000256" key="3">
    <source>
        <dbReference type="ARBA" id="ARBA00022723"/>
    </source>
</evidence>
<evidence type="ECO:0000259" key="6">
    <source>
        <dbReference type="Pfam" id="PF10006"/>
    </source>
</evidence>
<proteinExistence type="predicted"/>
<evidence type="ECO:0000259" key="5">
    <source>
        <dbReference type="Pfam" id="PF01814"/>
    </source>
</evidence>
<organism evidence="7 8">
    <name type="scientific">Compostibacter hankyongensis</name>
    <dbReference type="NCBI Taxonomy" id="1007089"/>
    <lineage>
        <taxon>Bacteria</taxon>
        <taxon>Pseudomonadati</taxon>
        <taxon>Bacteroidota</taxon>
        <taxon>Chitinophagia</taxon>
        <taxon>Chitinophagales</taxon>
        <taxon>Chitinophagaceae</taxon>
        <taxon>Compostibacter</taxon>
    </lineage>
</organism>
<feature type="domain" description="Hemerythrin-like" evidence="5">
    <location>
        <begin position="159"/>
        <end position="305"/>
    </location>
</feature>
<accession>A0ABP8FD06</accession>
<dbReference type="Pfam" id="PF10006">
    <property type="entry name" value="DUF2249"/>
    <property type="match status" value="1"/>
</dbReference>
<dbReference type="PANTHER" id="PTHR36438:SF1">
    <property type="entry name" value="IRON-SULFUR CLUSTER REPAIR PROTEIN YTFE"/>
    <property type="match status" value="1"/>
</dbReference>
<dbReference type="Pfam" id="PF01814">
    <property type="entry name" value="Hemerythrin"/>
    <property type="match status" value="1"/>
</dbReference>